<feature type="binding site" evidence="8">
    <location>
        <position position="237"/>
    </location>
    <ligand>
        <name>Zn(2+)</name>
        <dbReference type="ChEBI" id="CHEBI:29105"/>
        <label>1</label>
    </ligand>
</feature>
<dbReference type="GO" id="GO:0006508">
    <property type="term" value="P:proteolysis"/>
    <property type="evidence" value="ECO:0007669"/>
    <property type="project" value="UniProtKB-KW"/>
</dbReference>
<dbReference type="EMBL" id="MSZX01000013">
    <property type="protein sequence ID" value="OPA73897.1"/>
    <property type="molecule type" value="Genomic_DNA"/>
</dbReference>
<evidence type="ECO:0000256" key="1">
    <source>
        <dbReference type="ARBA" id="ARBA00006272"/>
    </source>
</evidence>
<dbReference type="Gene3D" id="2.40.30.40">
    <property type="entry name" value="Peptidase M42, domain 2"/>
    <property type="match status" value="1"/>
</dbReference>
<evidence type="ECO:0000256" key="6">
    <source>
        <dbReference type="PIRNR" id="PIRNR001123"/>
    </source>
</evidence>
<dbReference type="CDD" id="cd05656">
    <property type="entry name" value="M42_Frv"/>
    <property type="match status" value="1"/>
</dbReference>
<evidence type="ECO:0000256" key="5">
    <source>
        <dbReference type="ARBA" id="ARBA00022801"/>
    </source>
</evidence>
<comment type="cofactor">
    <cofactor evidence="8">
        <name>a divalent metal cation</name>
        <dbReference type="ChEBI" id="CHEBI:60240"/>
    </cofactor>
    <text evidence="8">Binds 2 divalent metal cations per subunit.</text>
</comment>
<feature type="binding site" evidence="8">
    <location>
        <position position="215"/>
    </location>
    <ligand>
        <name>Zn(2+)</name>
        <dbReference type="ChEBI" id="CHEBI:29105"/>
        <label>2</label>
    </ligand>
</feature>
<comment type="caution">
    <text evidence="9">The sequence shown here is derived from an EMBL/GenBank/DDBJ whole genome shotgun (WGS) entry which is preliminary data.</text>
</comment>
<organism evidence="9 10">
    <name type="scientific">Paenibacillus selenitireducens</name>
    <dbReference type="NCBI Taxonomy" id="1324314"/>
    <lineage>
        <taxon>Bacteria</taxon>
        <taxon>Bacillati</taxon>
        <taxon>Bacillota</taxon>
        <taxon>Bacilli</taxon>
        <taxon>Bacillales</taxon>
        <taxon>Paenibacillaceae</taxon>
        <taxon>Paenibacillus</taxon>
    </lineage>
</organism>
<dbReference type="InterPro" id="IPR008007">
    <property type="entry name" value="Peptidase_M42"/>
</dbReference>
<accession>A0A1T2X237</accession>
<dbReference type="PANTHER" id="PTHR32481:SF0">
    <property type="entry name" value="AMINOPEPTIDASE YPDE-RELATED"/>
    <property type="match status" value="1"/>
</dbReference>
<keyword evidence="4 8" id="KW-0479">Metal-binding</keyword>
<protein>
    <submittedName>
        <fullName evidence="9">Peptidase M28</fullName>
    </submittedName>
</protein>
<keyword evidence="3" id="KW-0645">Protease</keyword>
<keyword evidence="5" id="KW-0378">Hydrolase</keyword>
<comment type="similarity">
    <text evidence="1 6">Belongs to the peptidase M42 family.</text>
</comment>
<sequence>MQQETLELFRTLTEFPAASGFERELRKLVKSEISKYTDEIIHDALGGVFGVMRGDDQGPRVMVTGHLDEVGFMSTQITDTGMIKFTTLGGWWGQVILAQQVDVITPNGPIRGVVGSIPKHLLDEATANKPVDPKVMYIDVGADSREEAEAAGIRPGQQIVPVCEFTPMINPKKIMAKAWDNRYGVGLAIELLKDLHRENFKLPNTLFAGATVQEEVGLRGARTAANLIQPDIFYGLDCSAANDMTGDRNSFGHLGKGALLRIFDPTMITHRGLIEFVQDIADTHKIPYQYFVSPGGTDAGQIHLSGKGVPSTIIGVVGRYIHTPASIVHTDDIDAAKELLVQLVKHTDRTTYNTIVENS</sequence>
<dbReference type="InterPro" id="IPR051464">
    <property type="entry name" value="Peptidase_M42_aminopept"/>
</dbReference>
<evidence type="ECO:0000256" key="7">
    <source>
        <dbReference type="PIRSR" id="PIRSR001123-1"/>
    </source>
</evidence>
<dbReference type="Gene3D" id="3.40.630.10">
    <property type="entry name" value="Zn peptidases"/>
    <property type="match status" value="1"/>
</dbReference>
<evidence type="ECO:0000313" key="10">
    <source>
        <dbReference type="Proteomes" id="UP000190188"/>
    </source>
</evidence>
<keyword evidence="10" id="KW-1185">Reference proteome</keyword>
<dbReference type="Pfam" id="PF05343">
    <property type="entry name" value="Peptidase_M42"/>
    <property type="match status" value="1"/>
</dbReference>
<evidence type="ECO:0000256" key="4">
    <source>
        <dbReference type="ARBA" id="ARBA00022723"/>
    </source>
</evidence>
<proteinExistence type="inferred from homology"/>
<dbReference type="GO" id="GO:0004177">
    <property type="term" value="F:aminopeptidase activity"/>
    <property type="evidence" value="ECO:0007669"/>
    <property type="project" value="UniProtKB-UniRule"/>
</dbReference>
<name>A0A1T2X237_9BACL</name>
<evidence type="ECO:0000256" key="2">
    <source>
        <dbReference type="ARBA" id="ARBA00022438"/>
    </source>
</evidence>
<gene>
    <name evidence="9" type="ORF">BVG16_26000</name>
</gene>
<keyword evidence="2" id="KW-0031">Aminopeptidase</keyword>
<reference evidence="9 10" key="1">
    <citation type="submission" date="2017-01" db="EMBL/GenBank/DDBJ databases">
        <title>Genome analysis of Paenibacillus selenitrireducens ES3-24.</title>
        <authorList>
            <person name="Xu D."/>
            <person name="Yao R."/>
            <person name="Zheng S."/>
        </authorList>
    </citation>
    <scope>NUCLEOTIDE SEQUENCE [LARGE SCALE GENOMIC DNA]</scope>
    <source>
        <strain evidence="9 10">ES3-24</strain>
    </source>
</reference>
<evidence type="ECO:0000256" key="3">
    <source>
        <dbReference type="ARBA" id="ARBA00022670"/>
    </source>
</evidence>
<feature type="binding site" evidence="8">
    <location>
        <position position="180"/>
    </location>
    <ligand>
        <name>Zn(2+)</name>
        <dbReference type="ChEBI" id="CHEBI:29105"/>
        <label>1</label>
    </ligand>
</feature>
<dbReference type="Proteomes" id="UP000190188">
    <property type="component" value="Unassembled WGS sequence"/>
</dbReference>
<dbReference type="PIRSF" id="PIRSF001123">
    <property type="entry name" value="PepA_GA"/>
    <property type="match status" value="1"/>
</dbReference>
<feature type="binding site" evidence="8">
    <location>
        <position position="66"/>
    </location>
    <ligand>
        <name>Zn(2+)</name>
        <dbReference type="ChEBI" id="CHEBI:29105"/>
        <label>1</label>
    </ligand>
</feature>
<dbReference type="SUPFAM" id="SSF101821">
    <property type="entry name" value="Aminopeptidase/glucanase lid domain"/>
    <property type="match status" value="1"/>
</dbReference>
<feature type="binding site" evidence="8">
    <location>
        <position position="180"/>
    </location>
    <ligand>
        <name>Zn(2+)</name>
        <dbReference type="ChEBI" id="CHEBI:29105"/>
        <label>2</label>
    </ligand>
</feature>
<dbReference type="AlphaFoldDB" id="A0A1T2X237"/>
<feature type="binding site" evidence="8">
    <location>
        <position position="322"/>
    </location>
    <ligand>
        <name>Zn(2+)</name>
        <dbReference type="ChEBI" id="CHEBI:29105"/>
        <label>2</label>
    </ligand>
</feature>
<dbReference type="STRING" id="1324314.BVG16_26000"/>
<dbReference type="SUPFAM" id="SSF53187">
    <property type="entry name" value="Zn-dependent exopeptidases"/>
    <property type="match status" value="1"/>
</dbReference>
<evidence type="ECO:0000256" key="8">
    <source>
        <dbReference type="PIRSR" id="PIRSR001123-2"/>
    </source>
</evidence>
<evidence type="ECO:0000313" key="9">
    <source>
        <dbReference type="EMBL" id="OPA73897.1"/>
    </source>
</evidence>
<dbReference type="RefSeq" id="WP_078502126.1">
    <property type="nucleotide sequence ID" value="NZ_MSZX01000013.1"/>
</dbReference>
<dbReference type="GO" id="GO:0046872">
    <property type="term" value="F:metal ion binding"/>
    <property type="evidence" value="ECO:0007669"/>
    <property type="project" value="UniProtKB-UniRule"/>
</dbReference>
<feature type="active site" description="Proton acceptor" evidence="7">
    <location>
        <position position="214"/>
    </location>
</feature>
<dbReference type="InterPro" id="IPR023367">
    <property type="entry name" value="Peptidase_M42_dom2"/>
</dbReference>
<dbReference type="OrthoDB" id="9772053at2"/>
<dbReference type="PANTHER" id="PTHR32481">
    <property type="entry name" value="AMINOPEPTIDASE"/>
    <property type="match status" value="1"/>
</dbReference>